<evidence type="ECO:0000313" key="2">
    <source>
        <dbReference type="EMBL" id="VAX06814.1"/>
    </source>
</evidence>
<dbReference type="AlphaFoldDB" id="A0A3B1B478"/>
<keyword evidence="1" id="KW-0812">Transmembrane</keyword>
<keyword evidence="1" id="KW-1133">Transmembrane helix</keyword>
<feature type="transmembrane region" description="Helical" evidence="1">
    <location>
        <begin position="68"/>
        <end position="86"/>
    </location>
</feature>
<organism evidence="2">
    <name type="scientific">hydrothermal vent metagenome</name>
    <dbReference type="NCBI Taxonomy" id="652676"/>
    <lineage>
        <taxon>unclassified sequences</taxon>
        <taxon>metagenomes</taxon>
        <taxon>ecological metagenomes</taxon>
    </lineage>
</organism>
<sequence length="115" mass="13885">MKRLTEINDELERAVFLSVYYSRQQQQWRLLARWLLMVKHILRGLFYIWPVYLILIALLFLPVSSNRLIFLSLLLPGLLVWLFIYLKGARADYNQLVHEQILEKGFIRKLIWPNL</sequence>
<accession>A0A3B1B478</accession>
<proteinExistence type="predicted"/>
<protein>
    <submittedName>
        <fullName evidence="2">Uncharacterized protein</fullName>
    </submittedName>
</protein>
<dbReference type="EMBL" id="UOFY01000010">
    <property type="protein sequence ID" value="VAX06814.1"/>
    <property type="molecule type" value="Genomic_DNA"/>
</dbReference>
<name>A0A3B1B478_9ZZZZ</name>
<reference evidence="2" key="1">
    <citation type="submission" date="2018-06" db="EMBL/GenBank/DDBJ databases">
        <authorList>
            <person name="Zhirakovskaya E."/>
        </authorList>
    </citation>
    <scope>NUCLEOTIDE SEQUENCE</scope>
</reference>
<gene>
    <name evidence="2" type="ORF">MNBD_GAMMA25-1452</name>
</gene>
<feature type="transmembrane region" description="Helical" evidence="1">
    <location>
        <begin position="41"/>
        <end position="62"/>
    </location>
</feature>
<keyword evidence="1" id="KW-0472">Membrane</keyword>
<evidence type="ECO:0000256" key="1">
    <source>
        <dbReference type="SAM" id="Phobius"/>
    </source>
</evidence>